<evidence type="ECO:0000256" key="1">
    <source>
        <dbReference type="SAM" id="MobiDB-lite"/>
    </source>
</evidence>
<reference evidence="2" key="1">
    <citation type="journal article" date="2023" name="bioRxiv">
        <title>Improved chromosome-level genome assembly for marigold (Tagetes erecta).</title>
        <authorList>
            <person name="Jiang F."/>
            <person name="Yuan L."/>
            <person name="Wang S."/>
            <person name="Wang H."/>
            <person name="Xu D."/>
            <person name="Wang A."/>
            <person name="Fan W."/>
        </authorList>
    </citation>
    <scope>NUCLEOTIDE SEQUENCE</scope>
    <source>
        <strain evidence="2">WSJ</strain>
        <tissue evidence="2">Leaf</tissue>
    </source>
</reference>
<organism evidence="2 3">
    <name type="scientific">Tagetes erecta</name>
    <name type="common">African marigold</name>
    <dbReference type="NCBI Taxonomy" id="13708"/>
    <lineage>
        <taxon>Eukaryota</taxon>
        <taxon>Viridiplantae</taxon>
        <taxon>Streptophyta</taxon>
        <taxon>Embryophyta</taxon>
        <taxon>Tracheophyta</taxon>
        <taxon>Spermatophyta</taxon>
        <taxon>Magnoliopsida</taxon>
        <taxon>eudicotyledons</taxon>
        <taxon>Gunneridae</taxon>
        <taxon>Pentapetalae</taxon>
        <taxon>asterids</taxon>
        <taxon>campanulids</taxon>
        <taxon>Asterales</taxon>
        <taxon>Asteraceae</taxon>
        <taxon>Asteroideae</taxon>
        <taxon>Heliantheae alliance</taxon>
        <taxon>Tageteae</taxon>
        <taxon>Tagetes</taxon>
    </lineage>
</organism>
<gene>
    <name evidence="2" type="ORF">QVD17_26415</name>
</gene>
<accession>A0AAD8NQ41</accession>
<proteinExistence type="predicted"/>
<dbReference type="EMBL" id="JAUHHV010000007">
    <property type="protein sequence ID" value="KAK1417289.1"/>
    <property type="molecule type" value="Genomic_DNA"/>
</dbReference>
<evidence type="ECO:0000313" key="3">
    <source>
        <dbReference type="Proteomes" id="UP001229421"/>
    </source>
</evidence>
<comment type="caution">
    <text evidence="2">The sequence shown here is derived from an EMBL/GenBank/DDBJ whole genome shotgun (WGS) entry which is preliminary data.</text>
</comment>
<evidence type="ECO:0000313" key="2">
    <source>
        <dbReference type="EMBL" id="KAK1417289.1"/>
    </source>
</evidence>
<keyword evidence="3" id="KW-1185">Reference proteome</keyword>
<feature type="region of interest" description="Disordered" evidence="1">
    <location>
        <begin position="112"/>
        <end position="135"/>
    </location>
</feature>
<dbReference type="AlphaFoldDB" id="A0AAD8NQ41"/>
<name>A0AAD8NQ41_TARER</name>
<sequence length="135" mass="15043">MEDEGTNAEVTGRPIFKILAGRNTLTCHREGDLVNSASVTSGRKDLHQKLCTATTSAATGTKAEVIGGSDPRPISLHDMLPLAHLYDPNDIWDELCIVEGRMFLNVRYRQPRVRSRPHDHDPRSKTMPSDQKLPL</sequence>
<protein>
    <submittedName>
        <fullName evidence="2">Uncharacterized protein</fullName>
    </submittedName>
</protein>
<dbReference type="Proteomes" id="UP001229421">
    <property type="component" value="Unassembled WGS sequence"/>
</dbReference>